<gene>
    <name evidence="1" type="ORF">ERS852551_03562</name>
</gene>
<evidence type="ECO:0000313" key="1">
    <source>
        <dbReference type="EMBL" id="CUQ21144.1"/>
    </source>
</evidence>
<dbReference type="AlphaFoldDB" id="A0A174UEP5"/>
<name>A0A174UEP5_9FIRM</name>
<proteinExistence type="predicted"/>
<dbReference type="Proteomes" id="UP000095765">
    <property type="component" value="Unassembled WGS sequence"/>
</dbReference>
<dbReference type="EMBL" id="CZBE01000036">
    <property type="protein sequence ID" value="CUQ21144.1"/>
    <property type="molecule type" value="Genomic_DNA"/>
</dbReference>
<evidence type="ECO:0008006" key="3">
    <source>
        <dbReference type="Google" id="ProtNLM"/>
    </source>
</evidence>
<sequence length="48" mass="5503">MIKTCGICRWWDDNGVCNNDAAGIFQSGVNGSCPFWENDDEKMWDDEE</sequence>
<protein>
    <recommendedName>
        <fullName evidence="3">DUF1540 domain-containing protein</fullName>
    </recommendedName>
</protein>
<dbReference type="RefSeq" id="WP_256137433.1">
    <property type="nucleotide sequence ID" value="NZ_JANFXI010000058.1"/>
</dbReference>
<accession>A0A174UEP5</accession>
<reference evidence="1 2" key="1">
    <citation type="submission" date="2015-09" db="EMBL/GenBank/DDBJ databases">
        <authorList>
            <consortium name="Pathogen Informatics"/>
        </authorList>
    </citation>
    <scope>NUCLEOTIDE SEQUENCE [LARGE SCALE GENOMIC DNA]</scope>
    <source>
        <strain evidence="1 2">2789STDY5834939</strain>
    </source>
</reference>
<evidence type="ECO:0000313" key="2">
    <source>
        <dbReference type="Proteomes" id="UP000095765"/>
    </source>
</evidence>
<organism evidence="1 2">
    <name type="scientific">Anaerotruncus colihominis</name>
    <dbReference type="NCBI Taxonomy" id="169435"/>
    <lineage>
        <taxon>Bacteria</taxon>
        <taxon>Bacillati</taxon>
        <taxon>Bacillota</taxon>
        <taxon>Clostridia</taxon>
        <taxon>Eubacteriales</taxon>
        <taxon>Oscillospiraceae</taxon>
        <taxon>Anaerotruncus</taxon>
    </lineage>
</organism>